<dbReference type="EMBL" id="LIAE01006178">
    <property type="protein sequence ID" value="PAV92487.1"/>
    <property type="molecule type" value="Genomic_DNA"/>
</dbReference>
<evidence type="ECO:0000313" key="1">
    <source>
        <dbReference type="EMBL" id="PAV92487.1"/>
    </source>
</evidence>
<organism evidence="1 2">
    <name type="scientific">Diploscapter pachys</name>
    <dbReference type="NCBI Taxonomy" id="2018661"/>
    <lineage>
        <taxon>Eukaryota</taxon>
        <taxon>Metazoa</taxon>
        <taxon>Ecdysozoa</taxon>
        <taxon>Nematoda</taxon>
        <taxon>Chromadorea</taxon>
        <taxon>Rhabditida</taxon>
        <taxon>Rhabditina</taxon>
        <taxon>Rhabditomorpha</taxon>
        <taxon>Rhabditoidea</taxon>
        <taxon>Rhabditidae</taxon>
        <taxon>Diploscapter</taxon>
    </lineage>
</organism>
<proteinExistence type="predicted"/>
<dbReference type="Proteomes" id="UP000218231">
    <property type="component" value="Unassembled WGS sequence"/>
</dbReference>
<sequence length="96" mass="10232">MPAERSINGRPGNREQLGEVADRVVVGIVHATKLLLLPIGQLGLLPTQLPLSAGDRHALAGAELDEVRLELGKGGKDVEEQLTHRVSRIVDAGTKL</sequence>
<name>A0A2A2M2M6_9BILA</name>
<reference evidence="1 2" key="1">
    <citation type="journal article" date="2017" name="Curr. Biol.">
        <title>Genome architecture and evolution of a unichromosomal asexual nematode.</title>
        <authorList>
            <person name="Fradin H."/>
            <person name="Zegar C."/>
            <person name="Gutwein M."/>
            <person name="Lucas J."/>
            <person name="Kovtun M."/>
            <person name="Corcoran D."/>
            <person name="Baugh L.R."/>
            <person name="Kiontke K."/>
            <person name="Gunsalus K."/>
            <person name="Fitch D.H."/>
            <person name="Piano F."/>
        </authorList>
    </citation>
    <scope>NUCLEOTIDE SEQUENCE [LARGE SCALE GENOMIC DNA]</scope>
    <source>
        <strain evidence="1">PF1309</strain>
    </source>
</reference>
<comment type="caution">
    <text evidence="1">The sequence shown here is derived from an EMBL/GenBank/DDBJ whole genome shotgun (WGS) entry which is preliminary data.</text>
</comment>
<gene>
    <name evidence="1" type="ORF">WR25_15468</name>
</gene>
<protein>
    <submittedName>
        <fullName evidence="1">Uncharacterized protein</fullName>
    </submittedName>
</protein>
<keyword evidence="2" id="KW-1185">Reference proteome</keyword>
<evidence type="ECO:0000313" key="2">
    <source>
        <dbReference type="Proteomes" id="UP000218231"/>
    </source>
</evidence>
<accession>A0A2A2M2M6</accession>
<dbReference type="AlphaFoldDB" id="A0A2A2M2M6"/>